<name>A0ABP9YXW8_9FUNG</name>
<dbReference type="Pfam" id="PF14938">
    <property type="entry name" value="SNAP"/>
    <property type="match status" value="1"/>
</dbReference>
<keyword evidence="10 11" id="KW-0472">Membrane</keyword>
<dbReference type="InterPro" id="IPR011990">
    <property type="entry name" value="TPR-like_helical_dom_sf"/>
</dbReference>
<feature type="transmembrane region" description="Helical" evidence="12">
    <location>
        <begin position="555"/>
        <end position="575"/>
    </location>
</feature>
<evidence type="ECO:0000313" key="15">
    <source>
        <dbReference type="Proteomes" id="UP001473302"/>
    </source>
</evidence>
<comment type="caution">
    <text evidence="14">The sequence shown here is derived from an EMBL/GenBank/DDBJ whole genome shotgun (WGS) entry which is preliminary data.</text>
</comment>
<dbReference type="CDD" id="cd15832">
    <property type="entry name" value="SNAP"/>
    <property type="match status" value="1"/>
</dbReference>
<comment type="similarity">
    <text evidence="3">Belongs to the SNAP family.</text>
</comment>
<evidence type="ECO:0000256" key="6">
    <source>
        <dbReference type="ARBA" id="ARBA00022737"/>
    </source>
</evidence>
<feature type="transmembrane region" description="Helical" evidence="12">
    <location>
        <begin position="524"/>
        <end position="543"/>
    </location>
</feature>
<dbReference type="Proteomes" id="UP001473302">
    <property type="component" value="Unassembled WGS sequence"/>
</dbReference>
<dbReference type="SUPFAM" id="SSF103506">
    <property type="entry name" value="Mitochondrial carrier"/>
    <property type="match status" value="1"/>
</dbReference>
<keyword evidence="15" id="KW-1185">Reference proteome</keyword>
<feature type="repeat" description="Solcar" evidence="11">
    <location>
        <begin position="362"/>
        <end position="445"/>
    </location>
</feature>
<dbReference type="Gene3D" id="1.50.40.10">
    <property type="entry name" value="Mitochondrial carrier domain"/>
    <property type="match status" value="1"/>
</dbReference>
<dbReference type="InterPro" id="IPR020846">
    <property type="entry name" value="MFS_dom"/>
</dbReference>
<feature type="transmembrane region" description="Helical" evidence="12">
    <location>
        <begin position="647"/>
        <end position="668"/>
    </location>
</feature>
<accession>A0ABP9YXW8</accession>
<feature type="transmembrane region" description="Helical" evidence="12">
    <location>
        <begin position="365"/>
        <end position="388"/>
    </location>
</feature>
<dbReference type="Pfam" id="PF00153">
    <property type="entry name" value="Mito_carr"/>
    <property type="match status" value="2"/>
</dbReference>
<evidence type="ECO:0000256" key="11">
    <source>
        <dbReference type="PROSITE-ProRule" id="PRU00282"/>
    </source>
</evidence>
<feature type="transmembrane region" description="Helical" evidence="12">
    <location>
        <begin position="963"/>
        <end position="985"/>
    </location>
</feature>
<dbReference type="PANTHER" id="PTHR45624:SF10">
    <property type="entry name" value="SLC (SOLUTE CARRIER) HOMOLOG"/>
    <property type="match status" value="1"/>
</dbReference>
<evidence type="ECO:0000256" key="8">
    <source>
        <dbReference type="ARBA" id="ARBA00022989"/>
    </source>
</evidence>
<dbReference type="InterPro" id="IPR050567">
    <property type="entry name" value="Mitochondrial_Carrier"/>
</dbReference>
<feature type="transmembrane region" description="Helical" evidence="12">
    <location>
        <begin position="616"/>
        <end position="635"/>
    </location>
</feature>
<keyword evidence="8 12" id="KW-1133">Transmembrane helix</keyword>
<gene>
    <name evidence="14" type="ORF">MFLAVUS_005152</name>
</gene>
<dbReference type="PROSITE" id="PS50920">
    <property type="entry name" value="SOLCAR"/>
    <property type="match status" value="3"/>
</dbReference>
<dbReference type="SUPFAM" id="SSF48452">
    <property type="entry name" value="TPR-like"/>
    <property type="match status" value="1"/>
</dbReference>
<feature type="transmembrane region" description="Helical" evidence="12">
    <location>
        <begin position="938"/>
        <end position="957"/>
    </location>
</feature>
<dbReference type="InterPro" id="IPR018108">
    <property type="entry name" value="MCP_transmembrane"/>
</dbReference>
<feature type="repeat" description="Solcar" evidence="11">
    <location>
        <begin position="262"/>
        <end position="355"/>
    </location>
</feature>
<protein>
    <recommendedName>
        <fullName evidence="13">Major facilitator superfamily (MFS) profile domain-containing protein</fullName>
    </recommendedName>
</protein>
<dbReference type="InterPro" id="IPR000744">
    <property type="entry name" value="NSF_attach"/>
</dbReference>
<feature type="transmembrane region" description="Helical" evidence="12">
    <location>
        <begin position="863"/>
        <end position="882"/>
    </location>
</feature>
<dbReference type="EMBL" id="BAABUK010000010">
    <property type="protein sequence ID" value="GAA5811711.1"/>
    <property type="molecule type" value="Genomic_DNA"/>
</dbReference>
<keyword evidence="6" id="KW-0677">Repeat</keyword>
<evidence type="ECO:0000256" key="3">
    <source>
        <dbReference type="ARBA" id="ARBA00010050"/>
    </source>
</evidence>
<evidence type="ECO:0000256" key="9">
    <source>
        <dbReference type="ARBA" id="ARBA00023128"/>
    </source>
</evidence>
<evidence type="ECO:0000256" key="4">
    <source>
        <dbReference type="ARBA" id="ARBA00022448"/>
    </source>
</evidence>
<keyword evidence="5 11" id="KW-0812">Transmembrane</keyword>
<feature type="transmembrane region" description="Helical" evidence="12">
    <location>
        <begin position="827"/>
        <end position="851"/>
    </location>
</feature>
<dbReference type="PRINTS" id="PR00448">
    <property type="entry name" value="NSFATTACHMNT"/>
</dbReference>
<dbReference type="InterPro" id="IPR036259">
    <property type="entry name" value="MFS_trans_sf"/>
</dbReference>
<feature type="transmembrane region" description="Helical" evidence="12">
    <location>
        <begin position="888"/>
        <end position="906"/>
    </location>
</feature>
<feature type="transmembrane region" description="Helical" evidence="12">
    <location>
        <begin position="798"/>
        <end position="815"/>
    </location>
</feature>
<comment type="similarity">
    <text evidence="2">Belongs to the mitochondrial carrier (TC 2.A.29) family.</text>
</comment>
<dbReference type="SUPFAM" id="SSF103473">
    <property type="entry name" value="MFS general substrate transporter"/>
    <property type="match status" value="1"/>
</dbReference>
<dbReference type="Gene3D" id="1.25.40.10">
    <property type="entry name" value="Tetratricopeptide repeat domain"/>
    <property type="match status" value="1"/>
</dbReference>
<reference evidence="14 15" key="1">
    <citation type="submission" date="2024-04" db="EMBL/GenBank/DDBJ databases">
        <title>genome sequences of Mucor flavus KT1a and Helicostylum pulchrum KT1b strains isolated from the surface of a dry-aged beef.</title>
        <authorList>
            <person name="Toyotome T."/>
            <person name="Hosono M."/>
            <person name="Torimaru M."/>
            <person name="Fukuda K."/>
            <person name="Mikami N."/>
        </authorList>
    </citation>
    <scope>NUCLEOTIDE SEQUENCE [LARGE SCALE GENOMIC DNA]</scope>
    <source>
        <strain evidence="14 15">KT1a</strain>
    </source>
</reference>
<keyword evidence="9" id="KW-0496">Mitochondrion</keyword>
<feature type="transmembrane region" description="Helical" evidence="12">
    <location>
        <begin position="707"/>
        <end position="727"/>
    </location>
</feature>
<feature type="domain" description="Major facilitator superfamily (MFS) profile" evidence="13">
    <location>
        <begin position="557"/>
        <end position="983"/>
    </location>
</feature>
<dbReference type="InterPro" id="IPR011701">
    <property type="entry name" value="MFS"/>
</dbReference>
<sequence length="1017" mass="112724">MSEHQAQDLLLQAEKKLNSWTWFDSTNKQEDAAEIYEKAGNTFKLAQRWKDAGNAYVKAAELYKTTPDLHYESSKSFENAAKCLKRIDAEAAIKALQNAIIIDKETSNFRNAAKHHQEIAEIYETDIIDLNGAKDNWEQASNLYMADDSQAMINKCLLKVAHFAAQLEQYQVAIDNFERVATESVDNQLTKWSIKEYFLKAGLCSMCIGDTVKSNQLLSKYCSMDLSFENTREYQFLLGILSCIENNDQDLFSQKVYEFDQLTKLDNWKISWVGGAAGIIVGSPLDVLKARLQAPVAPKAIGTELNNRMGSWQTLRNMIQTEGLGSMFKGVLSPVVGLAGLNALLFVSYGSIIRYLEPTKEPDLFQVYLAGTGAGIACFFFSTPIDLIKIKAQMTKIPKTTLQVTKEIYLQNGLKGFYQGGIITMVRDAPSYGIYFWAYEGMKRVLQVESGDSAWKLLLAGGMAGTVSWASIYPIDVVKSRLQMQHQPNQHESTRLLNDRPYASIKDCVVRSYKAEGPSVFFRGIWPTLLRGFPVNAVTFYIYELVMDFLKASSFFVFWTAAVGLFTSTFVHSILFPLSPFIVARIRNLDKGEWTDHAKSTAITDNIEVTSRDTGVLVSLYAVGLLAGSPIFGWLGDRIKQRRLPMLLGTSASMAANLLFMLSTTYPMLLVARFLQGVSNACVWTMCLCLIADNWPRDQLGSQMGKLVGFYPLGMMVGLPAGGCFFLKKSHEAPFIASMILSAIDFVMRLVIIERSSAPAEWFEEDQDIERRDNAPCDSTEKVKHQVTWMRLLKQPRLIVSLALTAIVATVMSAFEPTLSLRLAQEWGFNAAGCSLIVLAYMVPSIIASIVCGKLCDRYGTKIVALVSLLLATPSCILIGVPSSYHGSFWPLVPILIMGGVTIAGCQAPVFPEIAKVVDNENGGDANCSDGLARSYSLFNAAYGVGMCVGPLMAGYLYACIGFFWLCTILSTLFFCFIPLAYFFIGGDTLIIKPTPVLEEPNVSCITLTVPELNIKK</sequence>
<proteinExistence type="inferred from homology"/>
<evidence type="ECO:0000313" key="14">
    <source>
        <dbReference type="EMBL" id="GAA5811711.1"/>
    </source>
</evidence>
<evidence type="ECO:0000256" key="1">
    <source>
        <dbReference type="ARBA" id="ARBA00004225"/>
    </source>
</evidence>
<evidence type="ECO:0000256" key="10">
    <source>
        <dbReference type="ARBA" id="ARBA00023136"/>
    </source>
</evidence>
<feature type="transmembrane region" description="Helical" evidence="12">
    <location>
        <begin position="331"/>
        <end position="353"/>
    </location>
</feature>
<dbReference type="InterPro" id="IPR023395">
    <property type="entry name" value="MCP_dom_sf"/>
</dbReference>
<comment type="subcellular location">
    <subcellularLocation>
        <location evidence="1">Mitochondrion membrane</location>
        <topology evidence="1">Multi-pass membrane protein</topology>
    </subcellularLocation>
</comment>
<feature type="repeat" description="Solcar" evidence="11">
    <location>
        <begin position="452"/>
        <end position="549"/>
    </location>
</feature>
<dbReference type="Pfam" id="PF07690">
    <property type="entry name" value="MFS_1"/>
    <property type="match status" value="1"/>
</dbReference>
<keyword evidence="4" id="KW-0813">Transport</keyword>
<evidence type="ECO:0000259" key="13">
    <source>
        <dbReference type="PROSITE" id="PS50850"/>
    </source>
</evidence>
<dbReference type="PROSITE" id="PS50850">
    <property type="entry name" value="MFS"/>
    <property type="match status" value="1"/>
</dbReference>
<evidence type="ECO:0000256" key="2">
    <source>
        <dbReference type="ARBA" id="ARBA00006375"/>
    </source>
</evidence>
<keyword evidence="7" id="KW-0653">Protein transport</keyword>
<dbReference type="CDD" id="cd17325">
    <property type="entry name" value="MFS_MdtG_SLC18_like"/>
    <property type="match status" value="1"/>
</dbReference>
<organism evidence="14 15">
    <name type="scientific">Mucor flavus</name>
    <dbReference type="NCBI Taxonomy" id="439312"/>
    <lineage>
        <taxon>Eukaryota</taxon>
        <taxon>Fungi</taxon>
        <taxon>Fungi incertae sedis</taxon>
        <taxon>Mucoromycota</taxon>
        <taxon>Mucoromycotina</taxon>
        <taxon>Mucoromycetes</taxon>
        <taxon>Mucorales</taxon>
        <taxon>Mucorineae</taxon>
        <taxon>Mucoraceae</taxon>
        <taxon>Mucor</taxon>
    </lineage>
</organism>
<evidence type="ECO:0000256" key="12">
    <source>
        <dbReference type="SAM" id="Phobius"/>
    </source>
</evidence>
<dbReference type="Gene3D" id="1.20.1250.20">
    <property type="entry name" value="MFS general substrate transporter like domains"/>
    <property type="match status" value="2"/>
</dbReference>
<evidence type="ECO:0000256" key="5">
    <source>
        <dbReference type="ARBA" id="ARBA00022692"/>
    </source>
</evidence>
<evidence type="ECO:0000256" key="7">
    <source>
        <dbReference type="ARBA" id="ARBA00022927"/>
    </source>
</evidence>
<dbReference type="PANTHER" id="PTHR45624">
    <property type="entry name" value="MITOCHONDRIAL BASIC AMINO ACIDS TRANSPORTER-RELATED"/>
    <property type="match status" value="1"/>
</dbReference>